<sequence>MSTQQELRNRRRARLRFQLRRKAGGRPRLSVFRSGKNIYAQVIDDAQGVTLAAASTLDKELREALKSGATREGAGAVGKLVAQRAVAAGVSQVVFDRGSYLYHGRVKALAEAAREGGLSF</sequence>
<evidence type="ECO:0000256" key="5">
    <source>
        <dbReference type="ARBA" id="ARBA00023274"/>
    </source>
</evidence>
<name>A0A0U5BIP7_9PROT</name>
<evidence type="ECO:0000313" key="8">
    <source>
        <dbReference type="EMBL" id="CEF55406.1"/>
    </source>
</evidence>
<dbReference type="SUPFAM" id="SSF53137">
    <property type="entry name" value="Translational machinery components"/>
    <property type="match status" value="1"/>
</dbReference>
<evidence type="ECO:0000256" key="3">
    <source>
        <dbReference type="ARBA" id="ARBA00022884"/>
    </source>
</evidence>
<dbReference type="CDD" id="cd00432">
    <property type="entry name" value="Ribosomal_L18_L5e"/>
    <property type="match status" value="1"/>
</dbReference>
<evidence type="ECO:0000256" key="6">
    <source>
        <dbReference type="ARBA" id="ARBA00035197"/>
    </source>
</evidence>
<keyword evidence="11" id="KW-1185">Reference proteome</keyword>
<dbReference type="InterPro" id="IPR005484">
    <property type="entry name" value="Ribosomal_uL18_bac/plant/anim"/>
</dbReference>
<dbReference type="EMBL" id="WOTE01000001">
    <property type="protein sequence ID" value="NHO38447.1"/>
    <property type="molecule type" value="Genomic_DNA"/>
</dbReference>
<dbReference type="OrthoDB" id="9810939at2"/>
<dbReference type="InterPro" id="IPR057268">
    <property type="entry name" value="Ribosomal_L18"/>
</dbReference>
<dbReference type="InterPro" id="IPR004389">
    <property type="entry name" value="Ribosomal_uL18_bac-type"/>
</dbReference>
<dbReference type="Proteomes" id="UP000068250">
    <property type="component" value="Chromosome I"/>
</dbReference>
<accession>A0A0U5BIP7</accession>
<evidence type="ECO:0000313" key="10">
    <source>
        <dbReference type="Proteomes" id="UP000068250"/>
    </source>
</evidence>
<gene>
    <name evidence="7 8" type="primary">rplR</name>
    <name evidence="8" type="ORF">AGA_1404</name>
    <name evidence="9" type="ORF">GOB80_01895</name>
</gene>
<reference evidence="9 11" key="3">
    <citation type="journal article" date="2020" name="Int. J. Syst. Evol. Microbiol.">
        <title>Novel acetic acid bacteria from cider fermentations: Acetobacter conturbans sp. nov. and Acetobacter fallax sp. nov.</title>
        <authorList>
            <person name="Sombolestani A.S."/>
            <person name="Cleenwerck I."/>
            <person name="Cnockaert M."/>
            <person name="Borremans W."/>
            <person name="Wieme A.D."/>
            <person name="De Vuyst L."/>
            <person name="Vandamme P."/>
        </authorList>
    </citation>
    <scope>NUCLEOTIDE SEQUENCE [LARGE SCALE GENOMIC DNA]</scope>
    <source>
        <strain evidence="9 11">LMG 23848</strain>
    </source>
</reference>
<proteinExistence type="inferred from homology"/>
<dbReference type="PANTHER" id="PTHR12899">
    <property type="entry name" value="39S RIBOSOMAL PROTEIN L18, MITOCHONDRIAL"/>
    <property type="match status" value="1"/>
</dbReference>
<protein>
    <recommendedName>
        <fullName evidence="6 7">Large ribosomal subunit protein uL18</fullName>
    </recommendedName>
</protein>
<evidence type="ECO:0000313" key="9">
    <source>
        <dbReference type="EMBL" id="NHO38447.1"/>
    </source>
</evidence>
<evidence type="ECO:0000313" key="11">
    <source>
        <dbReference type="Proteomes" id="UP000657200"/>
    </source>
</evidence>
<comment type="similarity">
    <text evidence="1 7">Belongs to the universal ribosomal protein uL18 family.</text>
</comment>
<dbReference type="HAMAP" id="MF_01337_B">
    <property type="entry name" value="Ribosomal_uL18_B"/>
    <property type="match status" value="1"/>
</dbReference>
<dbReference type="NCBIfam" id="TIGR00060">
    <property type="entry name" value="L18_bact"/>
    <property type="match status" value="1"/>
</dbReference>
<dbReference type="Proteomes" id="UP000657200">
    <property type="component" value="Unassembled WGS sequence"/>
</dbReference>
<organism evidence="8 10">
    <name type="scientific">Acetobacter ghanensis</name>
    <dbReference type="NCBI Taxonomy" id="431306"/>
    <lineage>
        <taxon>Bacteria</taxon>
        <taxon>Pseudomonadati</taxon>
        <taxon>Pseudomonadota</taxon>
        <taxon>Alphaproteobacteria</taxon>
        <taxon>Acetobacterales</taxon>
        <taxon>Acetobacteraceae</taxon>
        <taxon>Acetobacter</taxon>
    </lineage>
</organism>
<dbReference type="GO" id="GO:0003735">
    <property type="term" value="F:structural constituent of ribosome"/>
    <property type="evidence" value="ECO:0007669"/>
    <property type="project" value="InterPro"/>
</dbReference>
<reference evidence="10" key="2">
    <citation type="submission" date="2014-09" db="EMBL/GenBank/DDBJ databases">
        <authorList>
            <person name="Illeghems K.G."/>
        </authorList>
    </citation>
    <scope>NUCLEOTIDE SEQUENCE [LARGE SCALE GENOMIC DNA]</scope>
    <source>
        <strain evidence="10">LMG 23848T</strain>
    </source>
</reference>
<dbReference type="EMBL" id="LN609302">
    <property type="protein sequence ID" value="CEF55406.1"/>
    <property type="molecule type" value="Genomic_DNA"/>
</dbReference>
<keyword evidence="5 7" id="KW-0687">Ribonucleoprotein</keyword>
<comment type="subunit">
    <text evidence="7">Part of the 50S ribosomal subunit; part of the 5S rRNA/L5/L18/L25 subcomplex. Contacts the 5S and 23S rRNAs.</text>
</comment>
<dbReference type="STRING" id="431306.AGA_1404"/>
<evidence type="ECO:0000256" key="7">
    <source>
        <dbReference type="HAMAP-Rule" id="MF_01337"/>
    </source>
</evidence>
<dbReference type="GO" id="GO:0008097">
    <property type="term" value="F:5S rRNA binding"/>
    <property type="evidence" value="ECO:0007669"/>
    <property type="project" value="TreeGrafter"/>
</dbReference>
<dbReference type="Gene3D" id="3.30.420.100">
    <property type="match status" value="1"/>
</dbReference>
<comment type="function">
    <text evidence="7">This is one of the proteins that bind and probably mediate the attachment of the 5S RNA into the large ribosomal subunit, where it forms part of the central protuberance.</text>
</comment>
<dbReference type="PATRIC" id="fig|431306.5.peg.1430"/>
<keyword evidence="2 7" id="KW-0699">rRNA-binding</keyword>
<dbReference type="RefSeq" id="WP_059023548.1">
    <property type="nucleotide sequence ID" value="NZ_JBNZCO010000001.1"/>
</dbReference>
<dbReference type="Pfam" id="PF00861">
    <property type="entry name" value="Ribosomal_L18p"/>
    <property type="match status" value="1"/>
</dbReference>
<dbReference type="FunFam" id="3.30.420.100:FF:000001">
    <property type="entry name" value="50S ribosomal protein L18"/>
    <property type="match status" value="1"/>
</dbReference>
<dbReference type="GO" id="GO:0022625">
    <property type="term" value="C:cytosolic large ribosomal subunit"/>
    <property type="evidence" value="ECO:0007669"/>
    <property type="project" value="TreeGrafter"/>
</dbReference>
<dbReference type="GO" id="GO:0006412">
    <property type="term" value="P:translation"/>
    <property type="evidence" value="ECO:0007669"/>
    <property type="project" value="UniProtKB-UniRule"/>
</dbReference>
<dbReference type="AlphaFoldDB" id="A0A0U5BIP7"/>
<keyword evidence="3 7" id="KW-0694">RNA-binding</keyword>
<evidence type="ECO:0000256" key="2">
    <source>
        <dbReference type="ARBA" id="ARBA00022730"/>
    </source>
</evidence>
<keyword evidence="4 7" id="KW-0689">Ribosomal protein</keyword>
<reference evidence="8" key="1">
    <citation type="submission" date="2014-09" db="EMBL/GenBank/DDBJ databases">
        <authorList>
            <person name="Magalhaes I.L.F."/>
            <person name="Oliveira U."/>
            <person name="Santos F.R."/>
            <person name="Vidigal T.H.D.A."/>
            <person name="Brescovit A.D."/>
            <person name="Santos A.J."/>
        </authorList>
    </citation>
    <scope>NUCLEOTIDE SEQUENCE</scope>
    <source>
        <strain evidence="8">LMG 23848T</strain>
    </source>
</reference>
<evidence type="ECO:0000256" key="1">
    <source>
        <dbReference type="ARBA" id="ARBA00007116"/>
    </source>
</evidence>
<dbReference type="PANTHER" id="PTHR12899:SF3">
    <property type="entry name" value="LARGE RIBOSOMAL SUBUNIT PROTEIN UL18M"/>
    <property type="match status" value="1"/>
</dbReference>
<evidence type="ECO:0000256" key="4">
    <source>
        <dbReference type="ARBA" id="ARBA00022980"/>
    </source>
</evidence>